<dbReference type="PANTHER" id="PTHR30033:SF1">
    <property type="entry name" value="FLAGELLAR HOOK-ASSOCIATED PROTEIN 1"/>
    <property type="match status" value="1"/>
</dbReference>
<gene>
    <name evidence="3" type="ORF">SDC9_168195</name>
</gene>
<dbReference type="EMBL" id="VSSQ01068663">
    <property type="protein sequence ID" value="MPN20816.1"/>
    <property type="molecule type" value="Genomic_DNA"/>
</dbReference>
<name>A0A645G3V3_9ZZZZ</name>
<evidence type="ECO:0000259" key="2">
    <source>
        <dbReference type="Pfam" id="PF06429"/>
    </source>
</evidence>
<dbReference type="GO" id="GO:0009424">
    <property type="term" value="C:bacterial-type flagellum hook"/>
    <property type="evidence" value="ECO:0007669"/>
    <property type="project" value="InterPro"/>
</dbReference>
<accession>A0A645G3V3</accession>
<dbReference type="InterPro" id="IPR002371">
    <property type="entry name" value="FlgK"/>
</dbReference>
<comment type="similarity">
    <text evidence="1">Belongs to the flagella basal body rod proteins family.</text>
</comment>
<dbReference type="InterPro" id="IPR010930">
    <property type="entry name" value="Flg_bb/hook_C_dom"/>
</dbReference>
<protein>
    <recommendedName>
        <fullName evidence="2">Flagellar basal-body/hook protein C-terminal domain-containing protein</fullName>
    </recommendedName>
</protein>
<dbReference type="SUPFAM" id="SSF64518">
    <property type="entry name" value="Phase 1 flagellin"/>
    <property type="match status" value="1"/>
</dbReference>
<organism evidence="3">
    <name type="scientific">bioreactor metagenome</name>
    <dbReference type="NCBI Taxonomy" id="1076179"/>
    <lineage>
        <taxon>unclassified sequences</taxon>
        <taxon>metagenomes</taxon>
        <taxon>ecological metagenomes</taxon>
    </lineage>
</organism>
<comment type="caution">
    <text evidence="3">The sequence shown here is derived from an EMBL/GenBank/DDBJ whole genome shotgun (WGS) entry which is preliminary data.</text>
</comment>
<dbReference type="GO" id="GO:0044780">
    <property type="term" value="P:bacterial-type flagellum assembly"/>
    <property type="evidence" value="ECO:0007669"/>
    <property type="project" value="InterPro"/>
</dbReference>
<reference evidence="3" key="1">
    <citation type="submission" date="2019-08" db="EMBL/GenBank/DDBJ databases">
        <authorList>
            <person name="Kucharzyk K."/>
            <person name="Murdoch R.W."/>
            <person name="Higgins S."/>
            <person name="Loffler F."/>
        </authorList>
    </citation>
    <scope>NUCLEOTIDE SEQUENCE</scope>
</reference>
<evidence type="ECO:0000313" key="3">
    <source>
        <dbReference type="EMBL" id="MPN20816.1"/>
    </source>
</evidence>
<evidence type="ECO:0000256" key="1">
    <source>
        <dbReference type="ARBA" id="ARBA00009677"/>
    </source>
</evidence>
<dbReference type="GO" id="GO:0005198">
    <property type="term" value="F:structural molecule activity"/>
    <property type="evidence" value="ECO:0007669"/>
    <property type="project" value="InterPro"/>
</dbReference>
<proteinExistence type="inferred from homology"/>
<dbReference type="AlphaFoldDB" id="A0A645G3V3"/>
<dbReference type="Pfam" id="PF06429">
    <property type="entry name" value="Flg_bbr_C"/>
    <property type="match status" value="1"/>
</dbReference>
<dbReference type="PANTHER" id="PTHR30033">
    <property type="entry name" value="FLAGELLAR HOOK-ASSOCIATED PROTEIN 1"/>
    <property type="match status" value="1"/>
</dbReference>
<sequence>MDQRDNIIDDLSFKLNVGNDDIKTALENGLSKVEITDSASGEKQLTLTYGDPSQTKDIPADKISGEIQGSLDMIDKIKEYTTSLIELAKGIATGVNQVISGKSLDNVDGTLGAEINKDTDFFVFDDKGNPIIKVNEKYTKNPRELTITADIAENIYKLKDEKFAIGTSGEEITIDKFYNNIIQKLGNETQEVIRNEKNQSKILKEIDNLRANVSGVSLDEEMVNLIQFQHAYNASAKVISTIDSLLDVVINGLKR</sequence>
<feature type="domain" description="Flagellar basal-body/hook protein C-terminal" evidence="2">
    <location>
        <begin position="213"/>
        <end position="251"/>
    </location>
</feature>